<reference evidence="2" key="1">
    <citation type="submission" date="2014-04" db="EMBL/GenBank/DDBJ databases">
        <title>Evolutionary Origins and Diversification of the Mycorrhizal Mutualists.</title>
        <authorList>
            <consortium name="DOE Joint Genome Institute"/>
            <consortium name="Mycorrhizal Genomics Consortium"/>
            <person name="Kohler A."/>
            <person name="Kuo A."/>
            <person name="Nagy L.G."/>
            <person name="Floudas D."/>
            <person name="Copeland A."/>
            <person name="Barry K.W."/>
            <person name="Cichocki N."/>
            <person name="Veneault-Fourrey C."/>
            <person name="LaButti K."/>
            <person name="Lindquist E.A."/>
            <person name="Lipzen A."/>
            <person name="Lundell T."/>
            <person name="Morin E."/>
            <person name="Murat C."/>
            <person name="Riley R."/>
            <person name="Ohm R."/>
            <person name="Sun H."/>
            <person name="Tunlid A."/>
            <person name="Henrissat B."/>
            <person name="Grigoriev I.V."/>
            <person name="Hibbett D.S."/>
            <person name="Martin F."/>
        </authorList>
    </citation>
    <scope>NUCLEOTIDE SEQUENCE [LARGE SCALE GENOMIC DNA]</scope>
    <source>
        <strain evidence="2">FD-334 SS-4</strain>
    </source>
</reference>
<sequence length="61" mass="7256">MRNLIEVDSVQDVSCMFSRSHAKATRLLLATGFWKQREAKFWLGWEKITLRLLMFLVITIR</sequence>
<organism evidence="1 2">
    <name type="scientific">Hypholoma sublateritium (strain FD-334 SS-4)</name>
    <dbReference type="NCBI Taxonomy" id="945553"/>
    <lineage>
        <taxon>Eukaryota</taxon>
        <taxon>Fungi</taxon>
        <taxon>Dikarya</taxon>
        <taxon>Basidiomycota</taxon>
        <taxon>Agaricomycotina</taxon>
        <taxon>Agaricomycetes</taxon>
        <taxon>Agaricomycetidae</taxon>
        <taxon>Agaricales</taxon>
        <taxon>Agaricineae</taxon>
        <taxon>Strophariaceae</taxon>
        <taxon>Hypholoma</taxon>
    </lineage>
</organism>
<dbReference type="Proteomes" id="UP000054270">
    <property type="component" value="Unassembled WGS sequence"/>
</dbReference>
<keyword evidence="2" id="KW-1185">Reference proteome</keyword>
<gene>
    <name evidence="1" type="ORF">HYPSUDRAFT_37287</name>
</gene>
<proteinExistence type="predicted"/>
<evidence type="ECO:0000313" key="1">
    <source>
        <dbReference type="EMBL" id="KJA25808.1"/>
    </source>
</evidence>
<protein>
    <submittedName>
        <fullName evidence="1">Uncharacterized protein</fullName>
    </submittedName>
</protein>
<evidence type="ECO:0000313" key="2">
    <source>
        <dbReference type="Proteomes" id="UP000054270"/>
    </source>
</evidence>
<dbReference type="EMBL" id="KN817530">
    <property type="protein sequence ID" value="KJA25808.1"/>
    <property type="molecule type" value="Genomic_DNA"/>
</dbReference>
<name>A0A0D2MPF6_HYPSF</name>
<dbReference type="AlphaFoldDB" id="A0A0D2MPF6"/>
<accession>A0A0D2MPF6</accession>